<keyword evidence="2" id="KW-1185">Reference proteome</keyword>
<gene>
    <name evidence="1" type="ORF">QM524_23835</name>
</gene>
<evidence type="ECO:0000313" key="1">
    <source>
        <dbReference type="EMBL" id="MDI9862275.1"/>
    </source>
</evidence>
<name>A0ABT6YFC2_9BACT</name>
<evidence type="ECO:0000313" key="2">
    <source>
        <dbReference type="Proteomes" id="UP001236507"/>
    </source>
</evidence>
<dbReference type="InterPro" id="IPR025459">
    <property type="entry name" value="DUF4279"/>
</dbReference>
<dbReference type="Pfam" id="PF14106">
    <property type="entry name" value="DUF4279"/>
    <property type="match status" value="1"/>
</dbReference>
<dbReference type="EMBL" id="JASHIF010000027">
    <property type="protein sequence ID" value="MDI9862275.1"/>
    <property type="molecule type" value="Genomic_DNA"/>
</dbReference>
<comment type="caution">
    <text evidence="1">The sequence shown here is derived from an EMBL/GenBank/DDBJ whole genome shotgun (WGS) entry which is preliminary data.</text>
</comment>
<dbReference type="Proteomes" id="UP001236507">
    <property type="component" value="Unassembled WGS sequence"/>
</dbReference>
<organism evidence="1 2">
    <name type="scientific">Flectobacillus roseus</name>
    <dbReference type="NCBI Taxonomy" id="502259"/>
    <lineage>
        <taxon>Bacteria</taxon>
        <taxon>Pseudomonadati</taxon>
        <taxon>Bacteroidota</taxon>
        <taxon>Cytophagia</taxon>
        <taxon>Cytophagales</taxon>
        <taxon>Flectobacillaceae</taxon>
        <taxon>Flectobacillus</taxon>
    </lineage>
</organism>
<proteinExistence type="predicted"/>
<accession>A0ABT6YFC2</accession>
<dbReference type="RefSeq" id="WP_283346543.1">
    <property type="nucleotide sequence ID" value="NZ_JASHIF010000027.1"/>
</dbReference>
<sequence length="137" mass="15705">MYNDNYESCDETFVTLRVYSTRLSPQEITHYLGIAPSKIIEKEETEDILMPKPIPYSAWFLTSENIINSRDSRRHIDYLADKILPIGDKLKELASRGAEIDISCFWSSKNGQGGPTLSPAQLSKLAKLEIEIWFDIY</sequence>
<protein>
    <submittedName>
        <fullName evidence="1">DUF4279 domain-containing protein</fullName>
    </submittedName>
</protein>
<reference evidence="1 2" key="1">
    <citation type="submission" date="2023-05" db="EMBL/GenBank/DDBJ databases">
        <title>Novel species of genus Flectobacillus isolated from stream in China.</title>
        <authorList>
            <person name="Lu H."/>
        </authorList>
    </citation>
    <scope>NUCLEOTIDE SEQUENCE [LARGE SCALE GENOMIC DNA]</scope>
    <source>
        <strain evidence="1 2">KCTC 42575</strain>
    </source>
</reference>